<evidence type="ECO:0000256" key="6">
    <source>
        <dbReference type="ARBA" id="ARBA00022989"/>
    </source>
</evidence>
<dbReference type="PANTHER" id="PTHR48090">
    <property type="entry name" value="UNDECAPRENYL-PHOSPHATE 4-DEOXY-4-FORMAMIDO-L-ARABINOSE TRANSFERASE-RELATED"/>
    <property type="match status" value="1"/>
</dbReference>
<keyword evidence="4" id="KW-0812">Transmembrane</keyword>
<keyword evidence="7" id="KW-0472">Membrane</keyword>
<feature type="domain" description="Glycosyltransferase 2-like" evidence="8">
    <location>
        <begin position="7"/>
        <end position="54"/>
    </location>
</feature>
<name>A0A382J317_9ZZZZ</name>
<keyword evidence="1" id="KW-1003">Cell membrane</keyword>
<dbReference type="Gene3D" id="3.90.550.10">
    <property type="entry name" value="Spore Coat Polysaccharide Biosynthesis Protein SpsA, Chain A"/>
    <property type="match status" value="1"/>
</dbReference>
<dbReference type="AlphaFoldDB" id="A0A382J317"/>
<evidence type="ECO:0000256" key="2">
    <source>
        <dbReference type="ARBA" id="ARBA00022676"/>
    </source>
</evidence>
<organism evidence="9">
    <name type="scientific">marine metagenome</name>
    <dbReference type="NCBI Taxonomy" id="408172"/>
    <lineage>
        <taxon>unclassified sequences</taxon>
        <taxon>metagenomes</taxon>
        <taxon>ecological metagenomes</taxon>
    </lineage>
</organism>
<keyword evidence="2" id="KW-0328">Glycosyltransferase</keyword>
<reference evidence="9" key="1">
    <citation type="submission" date="2018-05" db="EMBL/GenBank/DDBJ databases">
        <authorList>
            <person name="Lanie J.A."/>
            <person name="Ng W.-L."/>
            <person name="Kazmierczak K.M."/>
            <person name="Andrzejewski T.M."/>
            <person name="Davidsen T.M."/>
            <person name="Wayne K.J."/>
            <person name="Tettelin H."/>
            <person name="Glass J.I."/>
            <person name="Rusch D."/>
            <person name="Podicherti R."/>
            <person name="Tsui H.-C.T."/>
            <person name="Winkler M.E."/>
        </authorList>
    </citation>
    <scope>NUCLEOTIDE SEQUENCE</scope>
</reference>
<evidence type="ECO:0000256" key="4">
    <source>
        <dbReference type="ARBA" id="ARBA00022692"/>
    </source>
</evidence>
<accession>A0A382J317</accession>
<protein>
    <recommendedName>
        <fullName evidence="8">Glycosyltransferase 2-like domain-containing protein</fullName>
    </recommendedName>
</protein>
<evidence type="ECO:0000256" key="5">
    <source>
        <dbReference type="ARBA" id="ARBA00022985"/>
    </source>
</evidence>
<dbReference type="EMBL" id="UINC01071534">
    <property type="protein sequence ID" value="SVC06504.1"/>
    <property type="molecule type" value="Genomic_DNA"/>
</dbReference>
<dbReference type="GO" id="GO:0005886">
    <property type="term" value="C:plasma membrane"/>
    <property type="evidence" value="ECO:0007669"/>
    <property type="project" value="TreeGrafter"/>
</dbReference>
<proteinExistence type="predicted"/>
<dbReference type="SUPFAM" id="SSF53448">
    <property type="entry name" value="Nucleotide-diphospho-sugar transferases"/>
    <property type="match status" value="1"/>
</dbReference>
<dbReference type="InterPro" id="IPR029044">
    <property type="entry name" value="Nucleotide-diphossugar_trans"/>
</dbReference>
<evidence type="ECO:0000313" key="9">
    <source>
        <dbReference type="EMBL" id="SVC06504.1"/>
    </source>
</evidence>
<feature type="non-terminal residue" evidence="9">
    <location>
        <position position="55"/>
    </location>
</feature>
<dbReference type="GO" id="GO:0099621">
    <property type="term" value="F:undecaprenyl-phosphate 4-deoxy-4-formamido-L-arabinose transferase activity"/>
    <property type="evidence" value="ECO:0007669"/>
    <property type="project" value="TreeGrafter"/>
</dbReference>
<sequence length="55" mass="5933">MHQFDVSVVLPAKNEAKNLSALLREIAEVVPSTTTEIIVVDDGSSDDSLSLLHNL</sequence>
<keyword evidence="3" id="KW-0808">Transferase</keyword>
<evidence type="ECO:0000259" key="8">
    <source>
        <dbReference type="Pfam" id="PF00535"/>
    </source>
</evidence>
<dbReference type="PANTHER" id="PTHR48090:SF3">
    <property type="entry name" value="UNDECAPRENYL-PHOSPHATE 4-DEOXY-4-FORMAMIDO-L-ARABINOSE TRANSFERASE"/>
    <property type="match status" value="1"/>
</dbReference>
<dbReference type="GO" id="GO:0009103">
    <property type="term" value="P:lipopolysaccharide biosynthetic process"/>
    <property type="evidence" value="ECO:0007669"/>
    <property type="project" value="UniProtKB-KW"/>
</dbReference>
<evidence type="ECO:0000256" key="3">
    <source>
        <dbReference type="ARBA" id="ARBA00022679"/>
    </source>
</evidence>
<dbReference type="Pfam" id="PF00535">
    <property type="entry name" value="Glycos_transf_2"/>
    <property type="match status" value="1"/>
</dbReference>
<dbReference type="InterPro" id="IPR001173">
    <property type="entry name" value="Glyco_trans_2-like"/>
</dbReference>
<evidence type="ECO:0000256" key="1">
    <source>
        <dbReference type="ARBA" id="ARBA00022475"/>
    </source>
</evidence>
<gene>
    <name evidence="9" type="ORF">METZ01_LOCUS259358</name>
</gene>
<keyword evidence="5" id="KW-0448">Lipopolysaccharide biosynthesis</keyword>
<evidence type="ECO:0000256" key="7">
    <source>
        <dbReference type="ARBA" id="ARBA00023136"/>
    </source>
</evidence>
<dbReference type="InterPro" id="IPR050256">
    <property type="entry name" value="Glycosyltransferase_2"/>
</dbReference>
<keyword evidence="6" id="KW-1133">Transmembrane helix</keyword>